<dbReference type="Proteomes" id="UP000237000">
    <property type="component" value="Unassembled WGS sequence"/>
</dbReference>
<evidence type="ECO:0000313" key="2">
    <source>
        <dbReference type="Proteomes" id="UP000237000"/>
    </source>
</evidence>
<name>A0A2P5EY95_TREOI</name>
<accession>A0A2P5EY95</accession>
<dbReference type="EMBL" id="JXTC01000083">
    <property type="protein sequence ID" value="PON90510.1"/>
    <property type="molecule type" value="Genomic_DNA"/>
</dbReference>
<comment type="caution">
    <text evidence="1">The sequence shown here is derived from an EMBL/GenBank/DDBJ whole genome shotgun (WGS) entry which is preliminary data.</text>
</comment>
<reference evidence="2" key="1">
    <citation type="submission" date="2016-06" db="EMBL/GenBank/DDBJ databases">
        <title>Parallel loss of symbiosis genes in relatives of nitrogen-fixing non-legume Parasponia.</title>
        <authorList>
            <person name="Van Velzen R."/>
            <person name="Holmer R."/>
            <person name="Bu F."/>
            <person name="Rutten L."/>
            <person name="Van Zeijl A."/>
            <person name="Liu W."/>
            <person name="Santuari L."/>
            <person name="Cao Q."/>
            <person name="Sharma T."/>
            <person name="Shen D."/>
            <person name="Roswanjaya Y."/>
            <person name="Wardhani T."/>
            <person name="Kalhor M.S."/>
            <person name="Jansen J."/>
            <person name="Van den Hoogen J."/>
            <person name="Gungor B."/>
            <person name="Hartog M."/>
            <person name="Hontelez J."/>
            <person name="Verver J."/>
            <person name="Yang W.-C."/>
            <person name="Schijlen E."/>
            <person name="Repin R."/>
            <person name="Schilthuizen M."/>
            <person name="Schranz E."/>
            <person name="Heidstra R."/>
            <person name="Miyata K."/>
            <person name="Fedorova E."/>
            <person name="Kohlen W."/>
            <person name="Bisseling T."/>
            <person name="Smit S."/>
            <person name="Geurts R."/>
        </authorList>
    </citation>
    <scope>NUCLEOTIDE SEQUENCE [LARGE SCALE GENOMIC DNA]</scope>
    <source>
        <strain evidence="2">cv. RG33-2</strain>
    </source>
</reference>
<proteinExistence type="predicted"/>
<gene>
    <name evidence="1" type="ORF">TorRG33x02_137950</name>
</gene>
<organism evidence="1 2">
    <name type="scientific">Trema orientale</name>
    <name type="common">Charcoal tree</name>
    <name type="synonym">Celtis orientalis</name>
    <dbReference type="NCBI Taxonomy" id="63057"/>
    <lineage>
        <taxon>Eukaryota</taxon>
        <taxon>Viridiplantae</taxon>
        <taxon>Streptophyta</taxon>
        <taxon>Embryophyta</taxon>
        <taxon>Tracheophyta</taxon>
        <taxon>Spermatophyta</taxon>
        <taxon>Magnoliopsida</taxon>
        <taxon>eudicotyledons</taxon>
        <taxon>Gunneridae</taxon>
        <taxon>Pentapetalae</taxon>
        <taxon>rosids</taxon>
        <taxon>fabids</taxon>
        <taxon>Rosales</taxon>
        <taxon>Cannabaceae</taxon>
        <taxon>Trema</taxon>
    </lineage>
</organism>
<keyword evidence="2" id="KW-1185">Reference proteome</keyword>
<dbReference type="InParanoid" id="A0A2P5EY95"/>
<sequence>MYVIPTILFLPSLINLSRHKLIILRDHLIYMLGFKGNKNK</sequence>
<evidence type="ECO:0000313" key="1">
    <source>
        <dbReference type="EMBL" id="PON90510.1"/>
    </source>
</evidence>
<protein>
    <submittedName>
        <fullName evidence="1">Uncharacterized protein</fullName>
    </submittedName>
</protein>
<dbReference type="AlphaFoldDB" id="A0A2P5EY95"/>